<dbReference type="EMBL" id="FP929046">
    <property type="protein sequence ID" value="CBL02424.1"/>
    <property type="molecule type" value="Genomic_DNA"/>
</dbReference>
<evidence type="ECO:0000313" key="2">
    <source>
        <dbReference type="Proteomes" id="UP000007059"/>
    </source>
</evidence>
<dbReference type="Proteomes" id="UP000007059">
    <property type="component" value="Chromosome"/>
</dbReference>
<evidence type="ECO:0000313" key="1">
    <source>
        <dbReference type="EMBL" id="CBL02424.1"/>
    </source>
</evidence>
<dbReference type="HOGENOM" id="CLU_2154594_0_0_9"/>
<proteinExistence type="predicted"/>
<gene>
    <name evidence="1" type="ORF">FPR_22410</name>
</gene>
<dbReference type="AlphaFoldDB" id="D4KC61"/>
<reference evidence="1 2" key="1">
    <citation type="submission" date="2010-03" db="EMBL/GenBank/DDBJ databases">
        <title>The genome sequence of Faecalibacterium prausnitzii SL3/3.</title>
        <authorList>
            <consortium name="metaHIT consortium -- http://www.metahit.eu/"/>
            <person name="Pajon A."/>
            <person name="Turner K."/>
            <person name="Parkhill J."/>
            <person name="Duncan S."/>
            <person name="Flint H."/>
        </authorList>
    </citation>
    <scope>NUCLEOTIDE SEQUENCE [LARGE SCALE GENOMIC DNA]</scope>
    <source>
        <strain evidence="1 2">SL3/3</strain>
    </source>
</reference>
<reference evidence="1 2" key="2">
    <citation type="submission" date="2010-03" db="EMBL/GenBank/DDBJ databases">
        <authorList>
            <person name="Pajon A."/>
        </authorList>
    </citation>
    <scope>NUCLEOTIDE SEQUENCE [LARGE SCALE GENOMIC DNA]</scope>
    <source>
        <strain evidence="1 2">SL3/3</strain>
    </source>
</reference>
<dbReference type="KEGG" id="fpa:FPR_22410"/>
<accession>D4KC61</accession>
<dbReference type="RefSeq" id="WP_015537945.1">
    <property type="nucleotide sequence ID" value="NC_021020.1"/>
</dbReference>
<organism evidence="1 2">
    <name type="scientific">Faecalibacterium prausnitzii SL3/3</name>
    <dbReference type="NCBI Taxonomy" id="657322"/>
    <lineage>
        <taxon>Bacteria</taxon>
        <taxon>Bacillati</taxon>
        <taxon>Bacillota</taxon>
        <taxon>Clostridia</taxon>
        <taxon>Eubacteriales</taxon>
        <taxon>Oscillospiraceae</taxon>
        <taxon>Faecalibacterium</taxon>
    </lineage>
</organism>
<sequence length="111" mass="12316">MDKFVNATRLIGVLDSALARPRVRGNAKSIGGMWCDMAMQYTKSILEKEMSAGGEFRRVVHAHWIEHEADFGESLYCECSSCHNSTGIDCTLFCGACGAIMDEQTIKVKDY</sequence>
<name>D4KC61_9FIRM</name>
<protein>
    <submittedName>
        <fullName evidence="1">Uncharacterized protein</fullName>
    </submittedName>
</protein>